<dbReference type="Proteomes" id="UP000034881">
    <property type="component" value="Unassembled WGS sequence"/>
</dbReference>
<name>A0A0G0TU82_9BACT</name>
<gene>
    <name evidence="1" type="ORF">UT77_C0011G0028</name>
</gene>
<dbReference type="AlphaFoldDB" id="A0A0G0TU82"/>
<protein>
    <submittedName>
        <fullName evidence="1">Uncharacterized protein</fullName>
    </submittedName>
</protein>
<accession>A0A0G0TU82</accession>
<proteinExistence type="predicted"/>
<dbReference type="EMBL" id="LBYB01000011">
    <property type="protein sequence ID" value="KKR41457.1"/>
    <property type="molecule type" value="Genomic_DNA"/>
</dbReference>
<comment type="caution">
    <text evidence="1">The sequence shown here is derived from an EMBL/GenBank/DDBJ whole genome shotgun (WGS) entry which is preliminary data.</text>
</comment>
<organism evidence="1 2">
    <name type="scientific">Candidatus Daviesbacteria bacterium GW2011_GWC2_40_12</name>
    <dbReference type="NCBI Taxonomy" id="1618431"/>
    <lineage>
        <taxon>Bacteria</taxon>
        <taxon>Candidatus Daviesiibacteriota</taxon>
    </lineage>
</organism>
<evidence type="ECO:0000313" key="2">
    <source>
        <dbReference type="Proteomes" id="UP000034881"/>
    </source>
</evidence>
<reference evidence="1 2" key="1">
    <citation type="journal article" date="2015" name="Nature">
        <title>rRNA introns, odd ribosomes, and small enigmatic genomes across a large radiation of phyla.</title>
        <authorList>
            <person name="Brown C.T."/>
            <person name="Hug L.A."/>
            <person name="Thomas B.C."/>
            <person name="Sharon I."/>
            <person name="Castelle C.J."/>
            <person name="Singh A."/>
            <person name="Wilkins M.J."/>
            <person name="Williams K.H."/>
            <person name="Banfield J.F."/>
        </authorList>
    </citation>
    <scope>NUCLEOTIDE SEQUENCE [LARGE SCALE GENOMIC DNA]</scope>
</reference>
<sequence>MSEISVSRLDGLIHPGFSQIGNNRREQPDAYQGLFQCWDSRVSWLAKQKGACLLYFSCLTQSQIDKPPERGSIFFNTGVMEEILRLDRYKMLLGERFICLADADDHLYPASDLAGVLQKQGWRTSDQTRLEVYGEVRELCVTSLGNWIKRSLAIDNNRFRINGSLSLSEAQICWYSNSYQLLAESPLIHTAQVMGRLSMRAVRFIGHC</sequence>
<evidence type="ECO:0000313" key="1">
    <source>
        <dbReference type="EMBL" id="KKR41457.1"/>
    </source>
</evidence>